<keyword evidence="3" id="KW-1185">Reference proteome</keyword>
<dbReference type="EMBL" id="BAAANN010000005">
    <property type="protein sequence ID" value="GAA1948495.1"/>
    <property type="molecule type" value="Genomic_DNA"/>
</dbReference>
<dbReference type="Proteomes" id="UP001501116">
    <property type="component" value="Unassembled WGS sequence"/>
</dbReference>
<comment type="caution">
    <text evidence="2">The sequence shown here is derived from an EMBL/GenBank/DDBJ whole genome shotgun (WGS) entry which is preliminary data.</text>
</comment>
<sequence>MPHHPQEINSPGTRTQHVQNRHSTAGVATGAARRLPGRDEDGKTSDQSTRRVLRPGSGWCRTLPDRNDFGAEKTILHRHGGDPATAALVVEQTSGVGGGTAPADVPGETLRWTE</sequence>
<reference evidence="2 3" key="1">
    <citation type="journal article" date="2019" name="Int. J. Syst. Evol. Microbiol.">
        <title>The Global Catalogue of Microorganisms (GCM) 10K type strain sequencing project: providing services to taxonomists for standard genome sequencing and annotation.</title>
        <authorList>
            <consortium name="The Broad Institute Genomics Platform"/>
            <consortium name="The Broad Institute Genome Sequencing Center for Infectious Disease"/>
            <person name="Wu L."/>
            <person name="Ma J."/>
        </authorList>
    </citation>
    <scope>NUCLEOTIDE SEQUENCE [LARGE SCALE GENOMIC DNA]</scope>
    <source>
        <strain evidence="2 3">JCM 14545</strain>
    </source>
</reference>
<gene>
    <name evidence="2" type="ORF">GCM10009754_16130</name>
</gene>
<accession>A0ABN2QAP7</accession>
<protein>
    <submittedName>
        <fullName evidence="2">Uncharacterized protein</fullName>
    </submittedName>
</protein>
<feature type="compositionally biased region" description="Polar residues" evidence="1">
    <location>
        <begin position="7"/>
        <end position="23"/>
    </location>
</feature>
<proteinExistence type="predicted"/>
<name>A0ABN2QAP7_9PSEU</name>
<evidence type="ECO:0000313" key="3">
    <source>
        <dbReference type="Proteomes" id="UP001501116"/>
    </source>
</evidence>
<evidence type="ECO:0000256" key="1">
    <source>
        <dbReference type="SAM" id="MobiDB-lite"/>
    </source>
</evidence>
<feature type="region of interest" description="Disordered" evidence="1">
    <location>
        <begin position="1"/>
        <end position="65"/>
    </location>
</feature>
<evidence type="ECO:0000313" key="2">
    <source>
        <dbReference type="EMBL" id="GAA1948495.1"/>
    </source>
</evidence>
<feature type="region of interest" description="Disordered" evidence="1">
    <location>
        <begin position="94"/>
        <end position="114"/>
    </location>
</feature>
<organism evidence="2 3">
    <name type="scientific">Amycolatopsis minnesotensis</name>
    <dbReference type="NCBI Taxonomy" id="337894"/>
    <lineage>
        <taxon>Bacteria</taxon>
        <taxon>Bacillati</taxon>
        <taxon>Actinomycetota</taxon>
        <taxon>Actinomycetes</taxon>
        <taxon>Pseudonocardiales</taxon>
        <taxon>Pseudonocardiaceae</taxon>
        <taxon>Amycolatopsis</taxon>
    </lineage>
</organism>